<dbReference type="PANTHER" id="PTHR10983">
    <property type="entry name" value="1-ACYLGLYCEROL-3-PHOSPHATE ACYLTRANSFERASE-RELATED"/>
    <property type="match status" value="1"/>
</dbReference>
<dbReference type="RefSeq" id="XP_065330899.1">
    <property type="nucleotide sequence ID" value="XM_065474827.1"/>
</dbReference>
<proteinExistence type="predicted"/>
<accession>A0AAX4JFL6</accession>
<keyword evidence="1" id="KW-1133">Transmembrane helix</keyword>
<sequence>MFEQICRLILLVVVFLLFVAGLCYYPFACLLNKFNSQLHFKIAHKFFGIFLIVANIFIKRFIELDGENIINANENYLVISNHVNYYDSIIITSLFSHSNTLGALKFVMHIGMRSVPGIFHILDALNFLALEQNYEKDEKLILTYCRRFIDINIPLNMVIFPEGTLISEDTMNKSDKYRKSKGLNPYKYVLSPKYKGFELMVNEFKNSQIKKILDLTFTYPECEQPSLLGIFLGGKKYKVKYTMSVHNIESVYDTKEFLDQAWSKKEDWIGNAVNFNEKWYLNKKDIDGNKSQEINKLL</sequence>
<keyword evidence="1" id="KW-0812">Transmembrane</keyword>
<gene>
    <name evidence="3" type="ORF">VNE69_10105</name>
</gene>
<dbReference type="GeneID" id="90542587"/>
<reference evidence="3" key="1">
    <citation type="journal article" date="2024" name="BMC Genomics">
        <title>Functional annotation of a divergent genome using sequence and structure-based similarity.</title>
        <authorList>
            <person name="Svedberg D."/>
            <person name="Winiger R.R."/>
            <person name="Berg A."/>
            <person name="Sharma H."/>
            <person name="Tellgren-Roth C."/>
            <person name="Debrunner-Vossbrinck B.A."/>
            <person name="Vossbrinck C.R."/>
            <person name="Barandun J."/>
        </authorList>
    </citation>
    <scope>NUCLEOTIDE SEQUENCE</scope>
    <source>
        <strain evidence="3">Illinois isolate</strain>
    </source>
</reference>
<name>A0AAX4JFL6_9MICR</name>
<dbReference type="AlphaFoldDB" id="A0AAX4JFL6"/>
<protein>
    <submittedName>
        <fullName evidence="3">1-acylglycerol-3-phosphate O-acyltransferase</fullName>
    </submittedName>
</protein>
<feature type="transmembrane region" description="Helical" evidence="1">
    <location>
        <begin position="7"/>
        <end position="27"/>
    </location>
</feature>
<evidence type="ECO:0000259" key="2">
    <source>
        <dbReference type="SMART" id="SM00563"/>
    </source>
</evidence>
<organism evidence="3 4">
    <name type="scientific">Vairimorpha necatrix</name>
    <dbReference type="NCBI Taxonomy" id="6039"/>
    <lineage>
        <taxon>Eukaryota</taxon>
        <taxon>Fungi</taxon>
        <taxon>Fungi incertae sedis</taxon>
        <taxon>Microsporidia</taxon>
        <taxon>Nosematidae</taxon>
        <taxon>Vairimorpha</taxon>
    </lineage>
</organism>
<evidence type="ECO:0000313" key="3">
    <source>
        <dbReference type="EMBL" id="WUR04754.1"/>
    </source>
</evidence>
<dbReference type="Proteomes" id="UP001334084">
    <property type="component" value="Chromosome 10"/>
</dbReference>
<dbReference type="GO" id="GO:0012505">
    <property type="term" value="C:endomembrane system"/>
    <property type="evidence" value="ECO:0007669"/>
    <property type="project" value="TreeGrafter"/>
</dbReference>
<dbReference type="GO" id="GO:0016746">
    <property type="term" value="F:acyltransferase activity"/>
    <property type="evidence" value="ECO:0007669"/>
    <property type="project" value="InterPro"/>
</dbReference>
<evidence type="ECO:0000256" key="1">
    <source>
        <dbReference type="SAM" id="Phobius"/>
    </source>
</evidence>
<dbReference type="KEGG" id="vnx:VNE69_10105"/>
<dbReference type="SMART" id="SM00563">
    <property type="entry name" value="PlsC"/>
    <property type="match status" value="1"/>
</dbReference>
<evidence type="ECO:0000313" key="4">
    <source>
        <dbReference type="Proteomes" id="UP001334084"/>
    </source>
</evidence>
<keyword evidence="4" id="KW-1185">Reference proteome</keyword>
<dbReference type="EMBL" id="CP142735">
    <property type="protein sequence ID" value="WUR04754.1"/>
    <property type="molecule type" value="Genomic_DNA"/>
</dbReference>
<dbReference type="SUPFAM" id="SSF69593">
    <property type="entry name" value="Glycerol-3-phosphate (1)-acyltransferase"/>
    <property type="match status" value="1"/>
</dbReference>
<keyword evidence="1" id="KW-0472">Membrane</keyword>
<feature type="domain" description="Phospholipid/glycerol acyltransferase" evidence="2">
    <location>
        <begin position="76"/>
        <end position="198"/>
    </location>
</feature>
<dbReference type="CDD" id="cd07990">
    <property type="entry name" value="LPLAT_LCLAT1-like"/>
    <property type="match status" value="1"/>
</dbReference>
<dbReference type="InterPro" id="IPR002123">
    <property type="entry name" value="Plipid/glycerol_acylTrfase"/>
</dbReference>
<dbReference type="Pfam" id="PF01553">
    <property type="entry name" value="Acyltransferase"/>
    <property type="match status" value="1"/>
</dbReference>
<dbReference type="PANTHER" id="PTHR10983:SF16">
    <property type="entry name" value="LYSOCARDIOLIPIN ACYLTRANSFERASE 1"/>
    <property type="match status" value="1"/>
</dbReference>